<keyword evidence="1" id="KW-0812">Transmembrane</keyword>
<keyword evidence="1" id="KW-1133">Transmembrane helix</keyword>
<keyword evidence="1" id="KW-0472">Membrane</keyword>
<feature type="transmembrane region" description="Helical" evidence="1">
    <location>
        <begin position="119"/>
        <end position="136"/>
    </location>
</feature>
<sequence>MPAQPCGGDAESRLPSYSPSSCAGSWWTFPRSVHRCRRRSRTWRTRTTGSSPICTSRRRRSIWPVVRCSSTAGFRRHHLHVHRWLGRAVLTCGLVCGVFAIVFGLLWPTGGASEATTTVVFGVWFEVCLLNAFRSVRGGRTTRHRRWMVRAYAVGSAVGTIRLIALALLPLGFGPAFAIAFPTAFMLHAAAAELWLNQPLVPRARLDHTVELRERRNAPLRRGEDQA</sequence>
<comment type="caution">
    <text evidence="2">The sequence shown here is derived from an EMBL/GenBank/DDBJ whole genome shotgun (WGS) entry which is preliminary data.</text>
</comment>
<dbReference type="Pfam" id="PF10067">
    <property type="entry name" value="DUF2306"/>
    <property type="match status" value="1"/>
</dbReference>
<proteinExistence type="predicted"/>
<gene>
    <name evidence="2" type="ORF">AB3X52_05185</name>
</gene>
<accession>A0ABV3SXB5</accession>
<evidence type="ECO:0000313" key="3">
    <source>
        <dbReference type="Proteomes" id="UP001556631"/>
    </source>
</evidence>
<evidence type="ECO:0000313" key="2">
    <source>
        <dbReference type="EMBL" id="MEX0427007.1"/>
    </source>
</evidence>
<evidence type="ECO:0000256" key="1">
    <source>
        <dbReference type="SAM" id="Phobius"/>
    </source>
</evidence>
<feature type="transmembrane region" description="Helical" evidence="1">
    <location>
        <begin position="84"/>
        <end position="107"/>
    </location>
</feature>
<reference evidence="2 3" key="1">
    <citation type="submission" date="2024-07" db="EMBL/GenBank/DDBJ databases">
        <authorList>
            <person name="Lee S."/>
            <person name="Kang M."/>
        </authorList>
    </citation>
    <scope>NUCLEOTIDE SEQUENCE [LARGE SCALE GENOMIC DNA]</scope>
    <source>
        <strain evidence="2 3">DS6</strain>
    </source>
</reference>
<organism evidence="2 3">
    <name type="scientific">Nocardioides eburneus</name>
    <dbReference type="NCBI Taxonomy" id="3231482"/>
    <lineage>
        <taxon>Bacteria</taxon>
        <taxon>Bacillati</taxon>
        <taxon>Actinomycetota</taxon>
        <taxon>Actinomycetes</taxon>
        <taxon>Propionibacteriales</taxon>
        <taxon>Nocardioidaceae</taxon>
        <taxon>Nocardioides</taxon>
    </lineage>
</organism>
<keyword evidence="3" id="KW-1185">Reference proteome</keyword>
<name>A0ABV3SXB5_9ACTN</name>
<dbReference type="Proteomes" id="UP001556631">
    <property type="component" value="Unassembled WGS sequence"/>
</dbReference>
<dbReference type="RefSeq" id="WP_367991976.1">
    <property type="nucleotide sequence ID" value="NZ_JBFPJR010000006.1"/>
</dbReference>
<dbReference type="EMBL" id="JBFPJR010000006">
    <property type="protein sequence ID" value="MEX0427007.1"/>
    <property type="molecule type" value="Genomic_DNA"/>
</dbReference>
<feature type="transmembrane region" description="Helical" evidence="1">
    <location>
        <begin position="148"/>
        <end position="169"/>
    </location>
</feature>
<protein>
    <submittedName>
        <fullName evidence="2">DUF2306 domain-containing protein</fullName>
    </submittedName>
</protein>
<dbReference type="InterPro" id="IPR018750">
    <property type="entry name" value="DUF2306_membrane"/>
</dbReference>